<evidence type="ECO:0000313" key="3">
    <source>
        <dbReference type="Proteomes" id="UP000229915"/>
    </source>
</evidence>
<evidence type="ECO:0000313" key="2">
    <source>
        <dbReference type="EMBL" id="PIZ43972.1"/>
    </source>
</evidence>
<reference evidence="3" key="1">
    <citation type="submission" date="2017-09" db="EMBL/GenBank/DDBJ databases">
        <title>Depth-based differentiation of microbial function through sediment-hosted aquifers and enrichment of novel symbionts in the deep terrestrial subsurface.</title>
        <authorList>
            <person name="Probst A.J."/>
            <person name="Ladd B."/>
            <person name="Jarett J.K."/>
            <person name="Geller-Mcgrath D.E."/>
            <person name="Sieber C.M.K."/>
            <person name="Emerson J.B."/>
            <person name="Anantharaman K."/>
            <person name="Thomas B.C."/>
            <person name="Malmstrom R."/>
            <person name="Stieglmeier M."/>
            <person name="Klingl A."/>
            <person name="Woyke T."/>
            <person name="Ryan C.M."/>
            <person name="Banfield J.F."/>
        </authorList>
    </citation>
    <scope>NUCLEOTIDE SEQUENCE [LARGE SCALE GENOMIC DNA]</scope>
</reference>
<dbReference type="Gene3D" id="3.40.630.190">
    <property type="entry name" value="LCP protein"/>
    <property type="match status" value="1"/>
</dbReference>
<dbReference type="PANTHER" id="PTHR33392:SF6">
    <property type="entry name" value="POLYISOPRENYL-TEICHOIC ACID--PEPTIDOGLYCAN TEICHOIC ACID TRANSFERASE TAGU"/>
    <property type="match status" value="1"/>
</dbReference>
<dbReference type="AlphaFoldDB" id="A0A2M7TEB8"/>
<proteinExistence type="predicted"/>
<organism evidence="2 3">
    <name type="scientific">candidate division WWE3 bacterium CG_4_10_14_0_2_um_filter_42_7</name>
    <dbReference type="NCBI Taxonomy" id="1975073"/>
    <lineage>
        <taxon>Bacteria</taxon>
        <taxon>Katanobacteria</taxon>
    </lineage>
</organism>
<feature type="domain" description="LytR/CpsA/Psr regulator C-terminal" evidence="1">
    <location>
        <begin position="266"/>
        <end position="353"/>
    </location>
</feature>
<dbReference type="InterPro" id="IPR027381">
    <property type="entry name" value="LytR/CpsA/Psr_C"/>
</dbReference>
<comment type="caution">
    <text evidence="2">The sequence shown here is derived from an EMBL/GenBank/DDBJ whole genome shotgun (WGS) entry which is preliminary data.</text>
</comment>
<dbReference type="InterPro" id="IPR050922">
    <property type="entry name" value="LytR/CpsA/Psr_CW_biosynth"/>
</dbReference>
<evidence type="ECO:0000259" key="1">
    <source>
        <dbReference type="Pfam" id="PF13399"/>
    </source>
</evidence>
<dbReference type="EMBL" id="PFNK01000016">
    <property type="protein sequence ID" value="PIZ43972.1"/>
    <property type="molecule type" value="Genomic_DNA"/>
</dbReference>
<protein>
    <recommendedName>
        <fullName evidence="1">LytR/CpsA/Psr regulator C-terminal domain-containing protein</fullName>
    </recommendedName>
</protein>
<dbReference type="Pfam" id="PF13399">
    <property type="entry name" value="LytR_C"/>
    <property type="match status" value="1"/>
</dbReference>
<dbReference type="Proteomes" id="UP000229915">
    <property type="component" value="Unassembled WGS sequence"/>
</dbReference>
<gene>
    <name evidence="2" type="ORF">COY33_00480</name>
</gene>
<dbReference type="PANTHER" id="PTHR33392">
    <property type="entry name" value="POLYISOPRENYL-TEICHOIC ACID--PEPTIDOGLYCAN TEICHOIC ACID TRANSFERASE TAGU"/>
    <property type="match status" value="1"/>
</dbReference>
<name>A0A2M7TEB8_UNCKA</name>
<sequence length="361" mass="40137">MPLRTAKKSKRLAMKRKKGFSYRKFSLVKKTNDLLKKLFAVLFLFLLAGIGALSFYLYHSFRNPFAQAAGSLPKETRWDGKTPINLALIKISDLSDDSSTISDLLVLHIDPEGERYALTSINPNQQVSMPFGFGENSLNQAYAVGNTAEPKLNTALTCRLLESSAKIPIDGYFLTDSVGWGRLSELSGEIDPTDLGRSFSLSLIFKVKSLISILPESVRTDLSLPEIYYVLSGLSKSRSAMSKFCESGAECLPEFMDSTILSADKKIVVLNGTGKPGLANFCAQIIKNIGGRVVFVSNTKEEYAKTTLLTDSFEDYTSLRVQKVFGVSEAFHKDDYFDKEDFIDRGDIILIVGLDKMGFWW</sequence>
<accession>A0A2M7TEB8</accession>